<keyword evidence="2" id="KW-1185">Reference proteome</keyword>
<accession>A0ABT2ERI1</accession>
<dbReference type="Proteomes" id="UP001204798">
    <property type="component" value="Unassembled WGS sequence"/>
</dbReference>
<name>A0ABT2ERI1_9BACT</name>
<evidence type="ECO:0000313" key="2">
    <source>
        <dbReference type="Proteomes" id="UP001204798"/>
    </source>
</evidence>
<organism evidence="1 2">
    <name type="scientific">Candidatus Fervidibacter sacchari</name>
    <dbReference type="NCBI Taxonomy" id="1448929"/>
    <lineage>
        <taxon>Bacteria</taxon>
        <taxon>Candidatus Fervidibacterota</taxon>
        <taxon>Candidatus Fervidibacter</taxon>
    </lineage>
</organism>
<gene>
    <name evidence="1" type="ORF">M2350_002688</name>
</gene>
<evidence type="ECO:0000313" key="1">
    <source>
        <dbReference type="EMBL" id="MCS3920259.1"/>
    </source>
</evidence>
<protein>
    <submittedName>
        <fullName evidence="1">Uncharacterized protein</fullName>
    </submittedName>
</protein>
<dbReference type="EMBL" id="JANUCP010000005">
    <property type="protein sequence ID" value="MCS3920259.1"/>
    <property type="molecule type" value="Genomic_DNA"/>
</dbReference>
<reference evidence="1 2" key="1">
    <citation type="submission" date="2022-08" db="EMBL/GenBank/DDBJ databases">
        <title>Bacterial and archaeal communities from various locations to study Microbial Dark Matter (Phase II).</title>
        <authorList>
            <person name="Stepanauskas R."/>
        </authorList>
    </citation>
    <scope>NUCLEOTIDE SEQUENCE [LARGE SCALE GENOMIC DNA]</scope>
    <source>
        <strain evidence="1 2">PD1</strain>
    </source>
</reference>
<proteinExistence type="predicted"/>
<sequence>MWAVGKKWVIKVASGLVPNNSYPFERPSPTRGNTTSHAVSFVKFCGKIEMPTG</sequence>
<comment type="caution">
    <text evidence="1">The sequence shown here is derived from an EMBL/GenBank/DDBJ whole genome shotgun (WGS) entry which is preliminary data.</text>
</comment>